<sequence>MQAHACALVVWDPMDRSLGDSKSRIRISTLNRPIHVERERDSSTYGVFPNHYTSLKRQVIRYAFEACLRGACVDTVESKEYMGVRSPELTYRTEDLTNSFRPDVPLSWSLVGYVSNREREATSQLSESIDSGKKTNAVYQMVLVKKACASPGLLALEQRNKLKADSAALLGGASTKSGREMVYCVFRSLDWLRRIHSSTNSDYDVLLGG</sequence>
<evidence type="ECO:0000313" key="1">
    <source>
        <dbReference type="EMBL" id="KAF7510445.1"/>
    </source>
</evidence>
<dbReference type="AlphaFoldDB" id="A0A8H7E6P7"/>
<name>A0A8H7E6P7_9EURO</name>
<organism evidence="1 2">
    <name type="scientific">Endocarpon pusillum</name>
    <dbReference type="NCBI Taxonomy" id="364733"/>
    <lineage>
        <taxon>Eukaryota</taxon>
        <taxon>Fungi</taxon>
        <taxon>Dikarya</taxon>
        <taxon>Ascomycota</taxon>
        <taxon>Pezizomycotina</taxon>
        <taxon>Eurotiomycetes</taxon>
        <taxon>Chaetothyriomycetidae</taxon>
        <taxon>Verrucariales</taxon>
        <taxon>Verrucariaceae</taxon>
        <taxon>Endocarpon</taxon>
    </lineage>
</organism>
<accession>A0A8H7E6P7</accession>
<evidence type="ECO:0000313" key="2">
    <source>
        <dbReference type="Proteomes" id="UP000606974"/>
    </source>
</evidence>
<reference evidence="1" key="1">
    <citation type="submission" date="2020-02" db="EMBL/GenBank/DDBJ databases">
        <authorList>
            <person name="Palmer J.M."/>
        </authorList>
    </citation>
    <scope>NUCLEOTIDE SEQUENCE</scope>
    <source>
        <strain evidence="1">EPUS1.4</strain>
        <tissue evidence="1">Thallus</tissue>
    </source>
</reference>
<protein>
    <submittedName>
        <fullName evidence="1">Uncharacterized protein</fullName>
    </submittedName>
</protein>
<proteinExistence type="predicted"/>
<dbReference type="Proteomes" id="UP000606974">
    <property type="component" value="Unassembled WGS sequence"/>
</dbReference>
<dbReference type="EMBL" id="JAACFV010000030">
    <property type="protein sequence ID" value="KAF7510445.1"/>
    <property type="molecule type" value="Genomic_DNA"/>
</dbReference>
<keyword evidence="2" id="KW-1185">Reference proteome</keyword>
<comment type="caution">
    <text evidence="1">The sequence shown here is derived from an EMBL/GenBank/DDBJ whole genome shotgun (WGS) entry which is preliminary data.</text>
</comment>
<gene>
    <name evidence="1" type="ORF">GJ744_006724</name>
</gene>